<dbReference type="RefSeq" id="WP_038639370.1">
    <property type="nucleotide sequence ID" value="NZ_CP009888.1"/>
</dbReference>
<dbReference type="PROSITE" id="PS00409">
    <property type="entry name" value="PROKAR_NTER_METHYL"/>
    <property type="match status" value="1"/>
</dbReference>
<keyword evidence="1" id="KW-0472">Membrane</keyword>
<dbReference type="AlphaFoldDB" id="A0A0A7ED11"/>
<dbReference type="InterPro" id="IPR012902">
    <property type="entry name" value="N_methyl_site"/>
</dbReference>
<dbReference type="EMBL" id="CP009888">
    <property type="protein sequence ID" value="AIY64530.1"/>
    <property type="molecule type" value="Genomic_DNA"/>
</dbReference>
<dbReference type="HOGENOM" id="CLU_110706_0_0_6"/>
<feature type="transmembrane region" description="Helical" evidence="1">
    <location>
        <begin position="12"/>
        <end position="33"/>
    </location>
</feature>
<evidence type="ECO:0000313" key="2">
    <source>
        <dbReference type="EMBL" id="AIY64530.1"/>
    </source>
</evidence>
<keyword evidence="1" id="KW-1133">Transmembrane helix</keyword>
<dbReference type="STRING" id="1348114.OM33_04745"/>
<dbReference type="eggNOG" id="COG4967">
    <property type="taxonomic scope" value="Bacteria"/>
</dbReference>
<name>A0A0A7ED11_9GAMM</name>
<gene>
    <name evidence="2" type="ORF">OM33_04745</name>
</gene>
<sequence>MPANKPKGFTLVEMIFGIVLMAIVLTIVTSLLAPQARQSADPVIQVKANELGQAMMNEILGRSFDENSRRSPPYIRCGEAGFSSCTSPADLGPDGETRVAFNDVDDFIGNYNTANLTNSLGQNIAADYAGFSVSVSVVYDDDANGVADTTGDFNKLKLITVEVNAPTGDVYGFAAYRGNY</sequence>
<dbReference type="OrthoDB" id="5593857at2"/>
<evidence type="ECO:0000313" key="3">
    <source>
        <dbReference type="Proteomes" id="UP000030341"/>
    </source>
</evidence>
<accession>A0A0A7ED11</accession>
<protein>
    <submittedName>
        <fullName evidence="2">Agglutinin biogenesis protein MshD</fullName>
    </submittedName>
</protein>
<keyword evidence="3" id="KW-1185">Reference proteome</keyword>
<keyword evidence="1" id="KW-0812">Transmembrane</keyword>
<dbReference type="NCBIfam" id="TIGR02532">
    <property type="entry name" value="IV_pilin_GFxxxE"/>
    <property type="match status" value="1"/>
</dbReference>
<dbReference type="KEGG" id="pseo:OM33_04745"/>
<proteinExistence type="predicted"/>
<evidence type="ECO:0000256" key="1">
    <source>
        <dbReference type="SAM" id="Phobius"/>
    </source>
</evidence>
<organism evidence="2 3">
    <name type="scientific">Pseudoalteromonas piratica</name>
    <dbReference type="NCBI Taxonomy" id="1348114"/>
    <lineage>
        <taxon>Bacteria</taxon>
        <taxon>Pseudomonadati</taxon>
        <taxon>Pseudomonadota</taxon>
        <taxon>Gammaproteobacteria</taxon>
        <taxon>Alteromonadales</taxon>
        <taxon>Pseudoalteromonadaceae</taxon>
        <taxon>Pseudoalteromonas</taxon>
    </lineage>
</organism>
<dbReference type="Proteomes" id="UP000030341">
    <property type="component" value="Chromosome 1"/>
</dbReference>
<reference evidence="2 3" key="1">
    <citation type="submission" date="2014-11" db="EMBL/GenBank/DDBJ databases">
        <title>Complete Genome Sequence of Pseudoalteromonas sp. Strain OCN003 Isolated from Kaneohe Bay, Oahu, Hawaii.</title>
        <authorList>
            <person name="Beurmann S."/>
            <person name="Videau P."/>
            <person name="Ushijima B."/>
            <person name="Smith A.M."/>
            <person name="Aeby G.S."/>
            <person name="Callahan S.M."/>
            <person name="Belcaid M."/>
        </authorList>
    </citation>
    <scope>NUCLEOTIDE SEQUENCE [LARGE SCALE GENOMIC DNA]</scope>
    <source>
        <strain evidence="2 3">OCN003</strain>
    </source>
</reference>
<dbReference type="Pfam" id="PF07963">
    <property type="entry name" value="N_methyl"/>
    <property type="match status" value="1"/>
</dbReference>